<keyword evidence="6 10" id="KW-0812">Transmembrane</keyword>
<evidence type="ECO:0000256" key="10">
    <source>
        <dbReference type="SAM" id="Phobius"/>
    </source>
</evidence>
<evidence type="ECO:0000256" key="7">
    <source>
        <dbReference type="ARBA" id="ARBA00022989"/>
    </source>
</evidence>
<dbReference type="Proteomes" id="UP000186817">
    <property type="component" value="Unassembled WGS sequence"/>
</dbReference>
<evidence type="ECO:0000313" key="11">
    <source>
        <dbReference type="EMBL" id="OLP97961.1"/>
    </source>
</evidence>
<gene>
    <name evidence="11" type="primary">ycf4</name>
    <name evidence="11" type="ORF">AK812_SmicGene19653</name>
</gene>
<evidence type="ECO:0000256" key="4">
    <source>
        <dbReference type="ARBA" id="ARBA00015395"/>
    </source>
</evidence>
<proteinExistence type="inferred from homology"/>
<feature type="transmembrane region" description="Helical" evidence="10">
    <location>
        <begin position="441"/>
        <end position="466"/>
    </location>
</feature>
<evidence type="ECO:0000256" key="8">
    <source>
        <dbReference type="ARBA" id="ARBA00023136"/>
    </source>
</evidence>
<dbReference type="GO" id="GO:0009522">
    <property type="term" value="C:photosystem I"/>
    <property type="evidence" value="ECO:0007669"/>
    <property type="project" value="InterPro"/>
</dbReference>
<evidence type="ECO:0000313" key="12">
    <source>
        <dbReference type="Proteomes" id="UP000186817"/>
    </source>
</evidence>
<keyword evidence="12" id="KW-1185">Reference proteome</keyword>
<sequence length="563" mass="63191">MHEETSINELQGSQDLVEQFLMIAVNVVLFHISGFATMTLLINGTFAPLVLQSLGMMATVEEKEKMLGEVWNAVAQRSKTQMQEVMNEEPDPERSSKELTKEVPESWLKKMVPSLSEAALPATSPDPVPWIIDQTILNQLRQALLRTTRSAYVALRGIYKKMFEHGAVSRTSPEAIILLASLDEACVDTEQGLKEWELLGDMLGLDSEEKTRKLEGWKAGRRQVAGVSASLSRACLDVRIFKRDVGFLGCNRWVWSFIARSPVPVLKQYRFAAWAGKTTLKGPLAPAQTRRVAEIRKTMAKGKFLLKWLVVAVFGRSLWTAFVGPSPQVQTPPREIALAAEGESGGTFGGGMSKDERQLLMDWMAPPDQLMEETEDGMILREKYPGGRSATSVFWAIVQPAVSLGFLVVGVSSFFGEPIVDWNPITSEYLGFLRPSEGINFLPQGAFMSFYGIFGFFIFGPIQWYINVFNVGQGVCEFNKKDGYMYMVRNGDMIREVPLSDFQAVKFEWTNMAITGSRDLYLVTQEGQEIHFMDDPEVYSKYVLEKRASKLSEFLNIELLVDD</sequence>
<evidence type="ECO:0000256" key="6">
    <source>
        <dbReference type="ARBA" id="ARBA00022692"/>
    </source>
</evidence>
<comment type="subcellular location">
    <subcellularLocation>
        <location evidence="2">Membrane</location>
        <topology evidence="2">Multi-pass membrane protein</topology>
    </subcellularLocation>
</comment>
<evidence type="ECO:0000256" key="5">
    <source>
        <dbReference type="ARBA" id="ARBA00022531"/>
    </source>
</evidence>
<dbReference type="AlphaFoldDB" id="A0A1Q9DS21"/>
<keyword evidence="5" id="KW-0602">Photosynthesis</keyword>
<comment type="function">
    <text evidence="1">Seems to be required for the assembly of the photosystem I complex.</text>
</comment>
<comment type="caution">
    <text evidence="11">The sequence shown here is derived from an EMBL/GenBank/DDBJ whole genome shotgun (WGS) entry which is preliminary data.</text>
</comment>
<accession>A0A1Q9DS21</accession>
<dbReference type="OrthoDB" id="421218at2759"/>
<keyword evidence="7 10" id="KW-1133">Transmembrane helix</keyword>
<dbReference type="EMBL" id="LSRX01000414">
    <property type="protein sequence ID" value="OLP97961.1"/>
    <property type="molecule type" value="Genomic_DNA"/>
</dbReference>
<reference evidence="11 12" key="1">
    <citation type="submission" date="2016-02" db="EMBL/GenBank/DDBJ databases">
        <title>Genome analysis of coral dinoflagellate symbionts highlights evolutionary adaptations to a symbiotic lifestyle.</title>
        <authorList>
            <person name="Aranda M."/>
            <person name="Li Y."/>
            <person name="Liew Y.J."/>
            <person name="Baumgarten S."/>
            <person name="Simakov O."/>
            <person name="Wilson M."/>
            <person name="Piel J."/>
            <person name="Ashoor H."/>
            <person name="Bougouffa S."/>
            <person name="Bajic V.B."/>
            <person name="Ryu T."/>
            <person name="Ravasi T."/>
            <person name="Bayer T."/>
            <person name="Micklem G."/>
            <person name="Kim H."/>
            <person name="Bhak J."/>
            <person name="Lajeunesse T.C."/>
            <person name="Voolstra C.R."/>
        </authorList>
    </citation>
    <scope>NUCLEOTIDE SEQUENCE [LARGE SCALE GENOMIC DNA]</scope>
    <source>
        <strain evidence="11 12">CCMP2467</strain>
    </source>
</reference>
<feature type="region of interest" description="Disordered" evidence="9">
    <location>
        <begin position="81"/>
        <end position="100"/>
    </location>
</feature>
<evidence type="ECO:0000256" key="3">
    <source>
        <dbReference type="ARBA" id="ARBA00008198"/>
    </source>
</evidence>
<keyword evidence="8 10" id="KW-0472">Membrane</keyword>
<feature type="transmembrane region" description="Helical" evidence="10">
    <location>
        <begin position="20"/>
        <end position="42"/>
    </location>
</feature>
<organism evidence="11 12">
    <name type="scientific">Symbiodinium microadriaticum</name>
    <name type="common">Dinoflagellate</name>
    <name type="synonym">Zooxanthella microadriatica</name>
    <dbReference type="NCBI Taxonomy" id="2951"/>
    <lineage>
        <taxon>Eukaryota</taxon>
        <taxon>Sar</taxon>
        <taxon>Alveolata</taxon>
        <taxon>Dinophyceae</taxon>
        <taxon>Suessiales</taxon>
        <taxon>Symbiodiniaceae</taxon>
        <taxon>Symbiodinium</taxon>
    </lineage>
</organism>
<dbReference type="InterPro" id="IPR003359">
    <property type="entry name" value="PSI_Ycf4_assembly"/>
</dbReference>
<evidence type="ECO:0000256" key="9">
    <source>
        <dbReference type="SAM" id="MobiDB-lite"/>
    </source>
</evidence>
<feature type="transmembrane region" description="Helical" evidence="10">
    <location>
        <begin position="393"/>
        <end position="420"/>
    </location>
</feature>
<dbReference type="Pfam" id="PF02392">
    <property type="entry name" value="Ycf4"/>
    <property type="match status" value="1"/>
</dbReference>
<name>A0A1Q9DS21_SYMMI</name>
<comment type="similarity">
    <text evidence="3">Belongs to the Ycf4 family.</text>
</comment>
<evidence type="ECO:0000256" key="1">
    <source>
        <dbReference type="ARBA" id="ARBA00002862"/>
    </source>
</evidence>
<dbReference type="GO" id="GO:0015979">
    <property type="term" value="P:photosynthesis"/>
    <property type="evidence" value="ECO:0007669"/>
    <property type="project" value="UniProtKB-KW"/>
</dbReference>
<evidence type="ECO:0000256" key="2">
    <source>
        <dbReference type="ARBA" id="ARBA00004141"/>
    </source>
</evidence>
<protein>
    <recommendedName>
        <fullName evidence="4">Photosystem I assembly protein Ycf4</fullName>
    </recommendedName>
</protein>